<name>A0A6I4P1V8_9MICO</name>
<keyword evidence="4" id="KW-1185">Reference proteome</keyword>
<proteinExistence type="predicted"/>
<feature type="domain" description="NAD(P)-binding" evidence="2">
    <location>
        <begin position="7"/>
        <end position="136"/>
    </location>
</feature>
<gene>
    <name evidence="3" type="ORF">GB864_09220</name>
</gene>
<dbReference type="InterPro" id="IPR036291">
    <property type="entry name" value="NAD(P)-bd_dom_sf"/>
</dbReference>
<evidence type="ECO:0000313" key="3">
    <source>
        <dbReference type="EMBL" id="MWB98725.1"/>
    </source>
</evidence>
<protein>
    <submittedName>
        <fullName evidence="3">NAD(P)H-binding protein</fullName>
    </submittedName>
</protein>
<dbReference type="SUPFAM" id="SSF51735">
    <property type="entry name" value="NAD(P)-binding Rossmann-fold domains"/>
    <property type="match status" value="1"/>
</dbReference>
<dbReference type="AlphaFoldDB" id="A0A6I4P1V8"/>
<dbReference type="PANTHER" id="PTHR42748:SF3">
    <property type="entry name" value="BLL4366 PROTEIN"/>
    <property type="match status" value="1"/>
</dbReference>
<evidence type="ECO:0000313" key="4">
    <source>
        <dbReference type="Proteomes" id="UP000438182"/>
    </source>
</evidence>
<sequence>MKIVVIGGTGLIGSKVVSLLAEHGHEAVAASPNTGVNTLTGEGVAEALNGADVVVDVSNSPSFADADVLDFFTRSTGILLDAEREAGVDHHVALSIVGADRLPGSGYLRAKVAQEALITASGQPYTILRATQFYEFLPRIADSATVDGTVHLPVGLMQPIAAAEVSAAVAKAAVAEALNGVAEIGGPERLPMSEYVERALRATGDERTVVGDPAAQYFGTLLEGDELTTTHPDATISATTYEAWSAAQPAAAK</sequence>
<keyword evidence="1" id="KW-0521">NADP</keyword>
<dbReference type="Pfam" id="PF13460">
    <property type="entry name" value="NAD_binding_10"/>
    <property type="match status" value="1"/>
</dbReference>
<dbReference type="PANTHER" id="PTHR42748">
    <property type="entry name" value="NITROGEN METABOLITE REPRESSION PROTEIN NMRA FAMILY MEMBER"/>
    <property type="match status" value="1"/>
</dbReference>
<dbReference type="Gene3D" id="3.40.50.720">
    <property type="entry name" value="NAD(P)-binding Rossmann-like Domain"/>
    <property type="match status" value="1"/>
</dbReference>
<accession>A0A6I4P1V8</accession>
<reference evidence="3 4" key="1">
    <citation type="submission" date="2019-12" db="EMBL/GenBank/DDBJ databases">
        <authorList>
            <person name="Kim Y.S."/>
        </authorList>
    </citation>
    <scope>NUCLEOTIDE SEQUENCE [LARGE SCALE GENOMIC DNA]</scope>
    <source>
        <strain evidence="3 4">MMS17-SY077</strain>
    </source>
</reference>
<evidence type="ECO:0000259" key="2">
    <source>
        <dbReference type="Pfam" id="PF13460"/>
    </source>
</evidence>
<dbReference type="Proteomes" id="UP000438182">
    <property type="component" value="Unassembled WGS sequence"/>
</dbReference>
<dbReference type="InterPro" id="IPR016040">
    <property type="entry name" value="NAD(P)-bd_dom"/>
</dbReference>
<organism evidence="3 4">
    <name type="scientific">Agromyces seonyuensis</name>
    <dbReference type="NCBI Taxonomy" id="2662446"/>
    <lineage>
        <taxon>Bacteria</taxon>
        <taxon>Bacillati</taxon>
        <taxon>Actinomycetota</taxon>
        <taxon>Actinomycetes</taxon>
        <taxon>Micrococcales</taxon>
        <taxon>Microbacteriaceae</taxon>
        <taxon>Agromyces</taxon>
    </lineage>
</organism>
<dbReference type="RefSeq" id="WP_160424310.1">
    <property type="nucleotide sequence ID" value="NZ_WSTA01000034.1"/>
</dbReference>
<evidence type="ECO:0000256" key="1">
    <source>
        <dbReference type="ARBA" id="ARBA00022857"/>
    </source>
</evidence>
<comment type="caution">
    <text evidence="3">The sequence shown here is derived from an EMBL/GenBank/DDBJ whole genome shotgun (WGS) entry which is preliminary data.</text>
</comment>
<dbReference type="EMBL" id="WSTA01000034">
    <property type="protein sequence ID" value="MWB98725.1"/>
    <property type="molecule type" value="Genomic_DNA"/>
</dbReference>
<dbReference type="InterPro" id="IPR051164">
    <property type="entry name" value="NmrA-like_oxidored"/>
</dbReference>